<protein>
    <submittedName>
        <fullName evidence="9">Subtilisin-like protein</fullName>
    </submittedName>
</protein>
<feature type="compositionally biased region" description="Polar residues" evidence="7">
    <location>
        <begin position="8"/>
        <end position="29"/>
    </location>
</feature>
<dbReference type="PROSITE" id="PS51892">
    <property type="entry name" value="SUBTILASE"/>
    <property type="match status" value="1"/>
</dbReference>
<dbReference type="InterPro" id="IPR022398">
    <property type="entry name" value="Peptidase_S8_His-AS"/>
</dbReference>
<dbReference type="Gene3D" id="3.40.50.200">
    <property type="entry name" value="Peptidase S8/S53 domain"/>
    <property type="match status" value="1"/>
</dbReference>
<organism evidence="9 10">
    <name type="scientific">Dothidotthia symphoricarpi CBS 119687</name>
    <dbReference type="NCBI Taxonomy" id="1392245"/>
    <lineage>
        <taxon>Eukaryota</taxon>
        <taxon>Fungi</taxon>
        <taxon>Dikarya</taxon>
        <taxon>Ascomycota</taxon>
        <taxon>Pezizomycotina</taxon>
        <taxon>Dothideomycetes</taxon>
        <taxon>Pleosporomycetidae</taxon>
        <taxon>Pleosporales</taxon>
        <taxon>Dothidotthiaceae</taxon>
        <taxon>Dothidotthia</taxon>
    </lineage>
</organism>
<evidence type="ECO:0000256" key="3">
    <source>
        <dbReference type="ARBA" id="ARBA00022801"/>
    </source>
</evidence>
<feature type="compositionally biased region" description="Low complexity" evidence="7">
    <location>
        <begin position="30"/>
        <end position="51"/>
    </location>
</feature>
<accession>A0A6A6A0A2</accession>
<dbReference type="InterPro" id="IPR050131">
    <property type="entry name" value="Peptidase_S8_subtilisin-like"/>
</dbReference>
<evidence type="ECO:0000313" key="9">
    <source>
        <dbReference type="EMBL" id="KAF2125230.1"/>
    </source>
</evidence>
<dbReference type="OrthoDB" id="3771718at2759"/>
<feature type="active site" description="Charge relay system" evidence="5">
    <location>
        <position position="421"/>
    </location>
</feature>
<evidence type="ECO:0000313" key="10">
    <source>
        <dbReference type="Proteomes" id="UP000799771"/>
    </source>
</evidence>
<proteinExistence type="inferred from homology"/>
<feature type="domain" description="Peptidase S8/S53" evidence="8">
    <location>
        <begin position="205"/>
        <end position="444"/>
    </location>
</feature>
<evidence type="ECO:0000256" key="4">
    <source>
        <dbReference type="ARBA" id="ARBA00022825"/>
    </source>
</evidence>
<sequence length="616" mass="66658">MEAAAKKSASNTEEAPKSTPTEAAAPNTTSMEVAASKSASSEEAAPQESTSLPQSETQMKPRDGGITYMAWAKNSDNLDEIMETNRFLNNTVVDKSERINFCKPRPGKRLLWGSLTLDDAALKKVQEYPGIERVLVEPDVDEDFVIPSINESVSTGWFADAIQAKRSTSDWKKQDPAPKNLAFISQPKDTQQKDYNDFVYQAKAGEGVYIYVIDTGVAYNVEYEAGEREFPKGKAFSLQTEDSKFRKDPEDSDSHANSHGTKVASVALGQRFGVAKGATLIAVKAIPTVVDRLEAVELVYEDIVNNPDRVKKCVVVTPWTVKNNDPAYEEAFTIVFKRLLGLGVPVVAAAGNERKRSDDIDKLPPLLFGPKFPIINVGGSDNNGVRGGSSQGGSKLAIYAPGQGVELSDKDGKSVVGSGTSFASPAVAGLIATYMAYDTIPWDDSKKGIERVQAIMSFVQSDASSVIRNTETKLRIIWNGATIEDHKDAQSEGSSPLPYKPGTCVVSVILTQELYSPVSQTYGWEGDIYNAAGARINGCSTQYQIHPTSEDFSIGCDPLKNGVTVHVGDRDVLDFKFGDQTWNSADKNACADGSWAQVNDKPVSDIPVLSALGIQH</sequence>
<evidence type="ECO:0000256" key="5">
    <source>
        <dbReference type="PROSITE-ProRule" id="PRU01240"/>
    </source>
</evidence>
<dbReference type="PROSITE" id="PS00137">
    <property type="entry name" value="SUBTILASE_HIS"/>
    <property type="match status" value="1"/>
</dbReference>
<dbReference type="PROSITE" id="PS00138">
    <property type="entry name" value="SUBTILASE_SER"/>
    <property type="match status" value="1"/>
</dbReference>
<comment type="similarity">
    <text evidence="1 5 6">Belongs to the peptidase S8 family.</text>
</comment>
<feature type="active site" description="Charge relay system" evidence="5">
    <location>
        <position position="214"/>
    </location>
</feature>
<dbReference type="GO" id="GO:0006508">
    <property type="term" value="P:proteolysis"/>
    <property type="evidence" value="ECO:0007669"/>
    <property type="project" value="UniProtKB-KW"/>
</dbReference>
<dbReference type="RefSeq" id="XP_033519622.1">
    <property type="nucleotide sequence ID" value="XM_033670895.1"/>
</dbReference>
<dbReference type="AlphaFoldDB" id="A0A6A6A0A2"/>
<evidence type="ECO:0000259" key="8">
    <source>
        <dbReference type="Pfam" id="PF00082"/>
    </source>
</evidence>
<dbReference type="Pfam" id="PF00082">
    <property type="entry name" value="Peptidase_S8"/>
    <property type="match status" value="1"/>
</dbReference>
<dbReference type="GO" id="GO:0004252">
    <property type="term" value="F:serine-type endopeptidase activity"/>
    <property type="evidence" value="ECO:0007669"/>
    <property type="project" value="UniProtKB-UniRule"/>
</dbReference>
<reference evidence="9" key="1">
    <citation type="journal article" date="2020" name="Stud. Mycol.">
        <title>101 Dothideomycetes genomes: a test case for predicting lifestyles and emergence of pathogens.</title>
        <authorList>
            <person name="Haridas S."/>
            <person name="Albert R."/>
            <person name="Binder M."/>
            <person name="Bloem J."/>
            <person name="Labutti K."/>
            <person name="Salamov A."/>
            <person name="Andreopoulos B."/>
            <person name="Baker S."/>
            <person name="Barry K."/>
            <person name="Bills G."/>
            <person name="Bluhm B."/>
            <person name="Cannon C."/>
            <person name="Castanera R."/>
            <person name="Culley D."/>
            <person name="Daum C."/>
            <person name="Ezra D."/>
            <person name="Gonzalez J."/>
            <person name="Henrissat B."/>
            <person name="Kuo A."/>
            <person name="Liang C."/>
            <person name="Lipzen A."/>
            <person name="Lutzoni F."/>
            <person name="Magnuson J."/>
            <person name="Mondo S."/>
            <person name="Nolan M."/>
            <person name="Ohm R."/>
            <person name="Pangilinan J."/>
            <person name="Park H.-J."/>
            <person name="Ramirez L."/>
            <person name="Alfaro M."/>
            <person name="Sun H."/>
            <person name="Tritt A."/>
            <person name="Yoshinaga Y."/>
            <person name="Zwiers L.-H."/>
            <person name="Turgeon B."/>
            <person name="Goodwin S."/>
            <person name="Spatafora J."/>
            <person name="Crous P."/>
            <person name="Grigoriev I."/>
        </authorList>
    </citation>
    <scope>NUCLEOTIDE SEQUENCE</scope>
    <source>
        <strain evidence="9">CBS 119687</strain>
    </source>
</reference>
<evidence type="ECO:0000256" key="2">
    <source>
        <dbReference type="ARBA" id="ARBA00022670"/>
    </source>
</evidence>
<name>A0A6A6A0A2_9PLEO</name>
<keyword evidence="3 5" id="KW-0378">Hydrolase</keyword>
<dbReference type="GeneID" id="54411327"/>
<dbReference type="PROSITE" id="PS00136">
    <property type="entry name" value="SUBTILASE_ASP"/>
    <property type="match status" value="1"/>
</dbReference>
<keyword evidence="10" id="KW-1185">Reference proteome</keyword>
<keyword evidence="2 5" id="KW-0645">Protease</keyword>
<dbReference type="Proteomes" id="UP000799771">
    <property type="component" value="Unassembled WGS sequence"/>
</dbReference>
<gene>
    <name evidence="9" type="ORF">P153DRAFT_390082</name>
</gene>
<dbReference type="InterPro" id="IPR023828">
    <property type="entry name" value="Peptidase_S8_Ser-AS"/>
</dbReference>
<dbReference type="PRINTS" id="PR00723">
    <property type="entry name" value="SUBTILISIN"/>
</dbReference>
<evidence type="ECO:0000256" key="6">
    <source>
        <dbReference type="RuleBase" id="RU003355"/>
    </source>
</evidence>
<dbReference type="InterPro" id="IPR036852">
    <property type="entry name" value="Peptidase_S8/S53_dom_sf"/>
</dbReference>
<evidence type="ECO:0000256" key="1">
    <source>
        <dbReference type="ARBA" id="ARBA00011073"/>
    </source>
</evidence>
<evidence type="ECO:0000256" key="7">
    <source>
        <dbReference type="SAM" id="MobiDB-lite"/>
    </source>
</evidence>
<dbReference type="InterPro" id="IPR023827">
    <property type="entry name" value="Peptidase_S8_Asp-AS"/>
</dbReference>
<feature type="active site" description="Charge relay system" evidence="5">
    <location>
        <position position="259"/>
    </location>
</feature>
<keyword evidence="4 5" id="KW-0720">Serine protease</keyword>
<dbReference type="PANTHER" id="PTHR43806:SF11">
    <property type="entry name" value="CEREVISIN-RELATED"/>
    <property type="match status" value="1"/>
</dbReference>
<dbReference type="InterPro" id="IPR000209">
    <property type="entry name" value="Peptidase_S8/S53_dom"/>
</dbReference>
<dbReference type="PANTHER" id="PTHR43806">
    <property type="entry name" value="PEPTIDASE S8"/>
    <property type="match status" value="1"/>
</dbReference>
<dbReference type="EMBL" id="ML977517">
    <property type="protein sequence ID" value="KAF2125230.1"/>
    <property type="molecule type" value="Genomic_DNA"/>
</dbReference>
<dbReference type="SUPFAM" id="SSF52743">
    <property type="entry name" value="Subtilisin-like"/>
    <property type="match status" value="1"/>
</dbReference>
<feature type="region of interest" description="Disordered" evidence="7">
    <location>
        <begin position="1"/>
        <end position="63"/>
    </location>
</feature>
<dbReference type="InterPro" id="IPR015500">
    <property type="entry name" value="Peptidase_S8_subtilisin-rel"/>
</dbReference>